<evidence type="ECO:0000256" key="10">
    <source>
        <dbReference type="SAM" id="Phobius"/>
    </source>
</evidence>
<dbReference type="InterPro" id="IPR036688">
    <property type="entry name" value="MoeA_C_domain_IV_sf"/>
</dbReference>
<keyword evidence="10" id="KW-0812">Transmembrane</keyword>
<dbReference type="SMART" id="SM00852">
    <property type="entry name" value="MoCF_biosynth"/>
    <property type="match status" value="1"/>
</dbReference>
<keyword evidence="7 9" id="KW-0501">Molybdenum cofactor biosynthesis</keyword>
<keyword evidence="10" id="KW-0472">Membrane</keyword>
<feature type="transmembrane region" description="Helical" evidence="10">
    <location>
        <begin position="299"/>
        <end position="319"/>
    </location>
</feature>
<dbReference type="CDD" id="cd00887">
    <property type="entry name" value="MoeA"/>
    <property type="match status" value="1"/>
</dbReference>
<evidence type="ECO:0000256" key="1">
    <source>
        <dbReference type="ARBA" id="ARBA00002901"/>
    </source>
</evidence>
<comment type="pathway">
    <text evidence="2 9">Cofactor biosynthesis; molybdopterin biosynthesis.</text>
</comment>
<dbReference type="SUPFAM" id="SSF53218">
    <property type="entry name" value="Molybdenum cofactor biosynthesis proteins"/>
    <property type="match status" value="1"/>
</dbReference>
<dbReference type="GO" id="GO:0006777">
    <property type="term" value="P:Mo-molybdopterin cofactor biosynthetic process"/>
    <property type="evidence" value="ECO:0007669"/>
    <property type="project" value="UniProtKB-UniRule"/>
</dbReference>
<evidence type="ECO:0000256" key="8">
    <source>
        <dbReference type="ARBA" id="ARBA00047317"/>
    </source>
</evidence>
<evidence type="ECO:0000313" key="13">
    <source>
        <dbReference type="Proteomes" id="UP000242705"/>
    </source>
</evidence>
<dbReference type="GO" id="GO:0061599">
    <property type="term" value="F:molybdopterin molybdotransferase activity"/>
    <property type="evidence" value="ECO:0007669"/>
    <property type="project" value="UniProtKB-UniRule"/>
</dbReference>
<dbReference type="Gene3D" id="2.170.190.11">
    <property type="entry name" value="Molybdopterin biosynthesis moea protein, domain 3"/>
    <property type="match status" value="1"/>
</dbReference>
<dbReference type="Pfam" id="PF03454">
    <property type="entry name" value="MoeA_C"/>
    <property type="match status" value="1"/>
</dbReference>
<feature type="domain" description="MoaB/Mog" evidence="11">
    <location>
        <begin position="175"/>
        <end position="311"/>
    </location>
</feature>
<dbReference type="GO" id="GO:0046872">
    <property type="term" value="F:metal ion binding"/>
    <property type="evidence" value="ECO:0007669"/>
    <property type="project" value="UniProtKB-UniRule"/>
</dbReference>
<name>A0A2T2X1W0_SULTH</name>
<dbReference type="InterPro" id="IPR036135">
    <property type="entry name" value="MoeA_linker/N_sf"/>
</dbReference>
<dbReference type="InterPro" id="IPR001453">
    <property type="entry name" value="MoaB/Mog_dom"/>
</dbReference>
<dbReference type="SUPFAM" id="SSF63882">
    <property type="entry name" value="MoeA N-terminal region -like"/>
    <property type="match status" value="1"/>
</dbReference>
<dbReference type="Pfam" id="PF03453">
    <property type="entry name" value="MoeA_N"/>
    <property type="match status" value="1"/>
</dbReference>
<dbReference type="NCBIfam" id="NF045515">
    <property type="entry name" value="Glp_gephyrin"/>
    <property type="match status" value="1"/>
</dbReference>
<accession>A0A2T2X1W0</accession>
<evidence type="ECO:0000256" key="6">
    <source>
        <dbReference type="ARBA" id="ARBA00022505"/>
    </source>
</evidence>
<dbReference type="InterPro" id="IPR005110">
    <property type="entry name" value="MoeA_linker/N"/>
</dbReference>
<evidence type="ECO:0000256" key="9">
    <source>
        <dbReference type="RuleBase" id="RU365090"/>
    </source>
</evidence>
<keyword evidence="10" id="KW-1133">Transmembrane helix</keyword>
<sequence>MSYISVTEALDLLKSVRGRIEDSEQIPIEQCWGRTLAEEVVAYSDSPPFHRAAMDGYALRAQDTPGTLTILGQVNAGEVFTQHVPQGYAVRIMTGAPLPQELDTVIEQEAVTRHNQHIEVPRVVKTLRNVSTQGSEITRGTTVFQPGQYIGSLEMGLLALSGYATVKVYRKPRVLLVTTGDELQNPGQALQPGHIYNVNRYLFAALLTEAGADVMWAPPAADTSQAVARALSDLTPYDLVITTGGVSVGDKDHVIQFLRNHTRLLFWRVDMHPGKSIAGAEKDHVPILALSGNPGAAMMSWYLIGLPFVVSLYGAYLPLRHISGRLRHPFMKPTRETRYLRARIHLEQGEIFFDTQLPQGSDIITAYRQSEVLAIIPEGSPPVPSGTEVTGLMIPGLGPERLYWLPQNRRESPPS</sequence>
<proteinExistence type="inferred from homology"/>
<dbReference type="EMBL" id="PXYX01000006">
    <property type="protein sequence ID" value="PSR28483.1"/>
    <property type="molecule type" value="Genomic_DNA"/>
</dbReference>
<dbReference type="UniPathway" id="UPA00344"/>
<dbReference type="PANTHER" id="PTHR10192">
    <property type="entry name" value="MOLYBDOPTERIN BIOSYNTHESIS PROTEIN"/>
    <property type="match status" value="1"/>
</dbReference>
<protein>
    <recommendedName>
        <fullName evidence="5 9">Molybdopterin molybdenumtransferase</fullName>
        <ecNumber evidence="4 9">2.10.1.1</ecNumber>
    </recommendedName>
</protein>
<evidence type="ECO:0000256" key="4">
    <source>
        <dbReference type="ARBA" id="ARBA00013269"/>
    </source>
</evidence>
<dbReference type="AlphaFoldDB" id="A0A2T2X1W0"/>
<comment type="similarity">
    <text evidence="3 9">Belongs to the MoeA family.</text>
</comment>
<dbReference type="Gene3D" id="3.90.105.10">
    <property type="entry name" value="Molybdopterin biosynthesis moea protein, domain 2"/>
    <property type="match status" value="1"/>
</dbReference>
<comment type="catalytic activity">
    <reaction evidence="8">
        <text>adenylyl-molybdopterin + molybdate = Mo-molybdopterin + AMP + H(+)</text>
        <dbReference type="Rhea" id="RHEA:35047"/>
        <dbReference type="ChEBI" id="CHEBI:15378"/>
        <dbReference type="ChEBI" id="CHEBI:36264"/>
        <dbReference type="ChEBI" id="CHEBI:62727"/>
        <dbReference type="ChEBI" id="CHEBI:71302"/>
        <dbReference type="ChEBI" id="CHEBI:456215"/>
        <dbReference type="EC" id="2.10.1.1"/>
    </reaction>
</comment>
<reference evidence="12 13" key="1">
    <citation type="journal article" date="2014" name="BMC Genomics">
        <title>Comparison of environmental and isolate Sulfobacillus genomes reveals diverse carbon, sulfur, nitrogen, and hydrogen metabolisms.</title>
        <authorList>
            <person name="Justice N.B."/>
            <person name="Norman A."/>
            <person name="Brown C.T."/>
            <person name="Singh A."/>
            <person name="Thomas B.C."/>
            <person name="Banfield J.F."/>
        </authorList>
    </citation>
    <scope>NUCLEOTIDE SEQUENCE [LARGE SCALE GENOMIC DNA]</scope>
    <source>
        <strain evidence="12">AMDSBA5</strain>
    </source>
</reference>
<dbReference type="Proteomes" id="UP000242705">
    <property type="component" value="Unassembled WGS sequence"/>
</dbReference>
<dbReference type="Gene3D" id="3.40.980.10">
    <property type="entry name" value="MoaB/Mog-like domain"/>
    <property type="match status" value="1"/>
</dbReference>
<dbReference type="PANTHER" id="PTHR10192:SF5">
    <property type="entry name" value="GEPHYRIN"/>
    <property type="match status" value="1"/>
</dbReference>
<keyword evidence="9" id="KW-0808">Transferase</keyword>
<comment type="function">
    <text evidence="1 9">Catalyzes the insertion of molybdate into adenylated molybdopterin with the concomitant release of AMP.</text>
</comment>
<keyword evidence="9" id="KW-0479">Metal-binding</keyword>
<dbReference type="GO" id="GO:0005829">
    <property type="term" value="C:cytosol"/>
    <property type="evidence" value="ECO:0007669"/>
    <property type="project" value="TreeGrafter"/>
</dbReference>
<keyword evidence="6 9" id="KW-0500">Molybdenum</keyword>
<evidence type="ECO:0000256" key="3">
    <source>
        <dbReference type="ARBA" id="ARBA00010763"/>
    </source>
</evidence>
<dbReference type="SUPFAM" id="SSF63867">
    <property type="entry name" value="MoeA C-terminal domain-like"/>
    <property type="match status" value="1"/>
</dbReference>
<evidence type="ECO:0000256" key="7">
    <source>
        <dbReference type="ARBA" id="ARBA00023150"/>
    </source>
</evidence>
<dbReference type="EC" id="2.10.1.1" evidence="4 9"/>
<dbReference type="FunFam" id="2.170.190.11:FF:000001">
    <property type="entry name" value="Molybdopterin molybdenumtransferase"/>
    <property type="match status" value="1"/>
</dbReference>
<evidence type="ECO:0000259" key="11">
    <source>
        <dbReference type="SMART" id="SM00852"/>
    </source>
</evidence>
<evidence type="ECO:0000313" key="12">
    <source>
        <dbReference type="EMBL" id="PSR28483.1"/>
    </source>
</evidence>
<gene>
    <name evidence="12" type="ORF">C7B47_04765</name>
</gene>
<evidence type="ECO:0000256" key="2">
    <source>
        <dbReference type="ARBA" id="ARBA00005046"/>
    </source>
</evidence>
<dbReference type="InterPro" id="IPR036425">
    <property type="entry name" value="MoaB/Mog-like_dom_sf"/>
</dbReference>
<comment type="cofactor">
    <cofactor evidence="9">
        <name>Mg(2+)</name>
        <dbReference type="ChEBI" id="CHEBI:18420"/>
    </cofactor>
</comment>
<dbReference type="InterPro" id="IPR005111">
    <property type="entry name" value="MoeA_C_domain_IV"/>
</dbReference>
<organism evidence="12 13">
    <name type="scientific">Sulfobacillus thermosulfidooxidans</name>
    <dbReference type="NCBI Taxonomy" id="28034"/>
    <lineage>
        <taxon>Bacteria</taxon>
        <taxon>Bacillati</taxon>
        <taxon>Bacillota</taxon>
        <taxon>Clostridia</taxon>
        <taxon>Eubacteriales</taxon>
        <taxon>Clostridiales Family XVII. Incertae Sedis</taxon>
        <taxon>Sulfobacillus</taxon>
    </lineage>
</organism>
<evidence type="ECO:0000256" key="5">
    <source>
        <dbReference type="ARBA" id="ARBA00021108"/>
    </source>
</evidence>
<dbReference type="InterPro" id="IPR038987">
    <property type="entry name" value="MoeA-like"/>
</dbReference>
<keyword evidence="9" id="KW-0460">Magnesium</keyword>
<dbReference type="Gene3D" id="2.40.340.10">
    <property type="entry name" value="MoeA, C-terminal, domain IV"/>
    <property type="match status" value="1"/>
</dbReference>
<dbReference type="Pfam" id="PF00994">
    <property type="entry name" value="MoCF_biosynth"/>
    <property type="match status" value="1"/>
</dbReference>
<comment type="caution">
    <text evidence="12">The sequence shown here is derived from an EMBL/GenBank/DDBJ whole genome shotgun (WGS) entry which is preliminary data.</text>
</comment>